<dbReference type="InterPro" id="IPR007524">
    <property type="entry name" value="Pec_lyase_N"/>
</dbReference>
<evidence type="ECO:0000259" key="4">
    <source>
        <dbReference type="Pfam" id="PF04431"/>
    </source>
</evidence>
<dbReference type="Pfam" id="PF04431">
    <property type="entry name" value="Pec_lyase_N"/>
    <property type="match status" value="1"/>
</dbReference>
<sequence>METTKLCLIFLVYFAVLIPSLQANLSEFDNFWQQRAEEAKKAALKAYEPNPEKITEQLNSKGLGGDQQHKEATTKILWPMPSNNIQLTVLVAEKRPRFGEMRPLSAARPTGGLRDNTLSLMPRQQHPKPGTLAMQ</sequence>
<protein>
    <submittedName>
        <fullName evidence="5">Putative pectate lyase P59</fullName>
    </submittedName>
</protein>
<feature type="chain" id="PRO_5025568007" evidence="3">
    <location>
        <begin position="24"/>
        <end position="135"/>
    </location>
</feature>
<keyword evidence="3" id="KW-0732">Signal</keyword>
<accession>A0A6A1VFY2</accession>
<feature type="region of interest" description="Disordered" evidence="2">
    <location>
        <begin position="100"/>
        <end position="135"/>
    </location>
</feature>
<feature type="region of interest" description="Disordered" evidence="2">
    <location>
        <begin position="56"/>
        <end position="77"/>
    </location>
</feature>
<dbReference type="EMBL" id="RXIC02000024">
    <property type="protein sequence ID" value="KAB1211654.1"/>
    <property type="molecule type" value="Genomic_DNA"/>
</dbReference>
<comment type="caution">
    <text evidence="5">The sequence shown here is derived from an EMBL/GenBank/DDBJ whole genome shotgun (WGS) entry which is preliminary data.</text>
</comment>
<keyword evidence="6" id="KW-1185">Reference proteome</keyword>
<dbReference type="GO" id="GO:0030570">
    <property type="term" value="F:pectate lyase activity"/>
    <property type="evidence" value="ECO:0007669"/>
    <property type="project" value="InterPro"/>
</dbReference>
<name>A0A6A1VFY2_9ROSI</name>
<feature type="domain" description="Pectate lyase N-terminal" evidence="4">
    <location>
        <begin position="24"/>
        <end position="61"/>
    </location>
</feature>
<organism evidence="5 6">
    <name type="scientific">Morella rubra</name>
    <name type="common">Chinese bayberry</name>
    <dbReference type="NCBI Taxonomy" id="262757"/>
    <lineage>
        <taxon>Eukaryota</taxon>
        <taxon>Viridiplantae</taxon>
        <taxon>Streptophyta</taxon>
        <taxon>Embryophyta</taxon>
        <taxon>Tracheophyta</taxon>
        <taxon>Spermatophyta</taxon>
        <taxon>Magnoliopsida</taxon>
        <taxon>eudicotyledons</taxon>
        <taxon>Gunneridae</taxon>
        <taxon>Pentapetalae</taxon>
        <taxon>rosids</taxon>
        <taxon>fabids</taxon>
        <taxon>Fagales</taxon>
        <taxon>Myricaceae</taxon>
        <taxon>Morella</taxon>
    </lineage>
</organism>
<keyword evidence="5" id="KW-0456">Lyase</keyword>
<evidence type="ECO:0000256" key="3">
    <source>
        <dbReference type="SAM" id="SignalP"/>
    </source>
</evidence>
<evidence type="ECO:0000313" key="6">
    <source>
        <dbReference type="Proteomes" id="UP000516437"/>
    </source>
</evidence>
<feature type="signal peptide" evidence="3">
    <location>
        <begin position="1"/>
        <end position="23"/>
    </location>
</feature>
<dbReference type="AlphaFoldDB" id="A0A6A1VFY2"/>
<gene>
    <name evidence="5" type="ORF">CJ030_MR6G002143</name>
</gene>
<evidence type="ECO:0000313" key="5">
    <source>
        <dbReference type="EMBL" id="KAB1211654.1"/>
    </source>
</evidence>
<proteinExistence type="inferred from homology"/>
<evidence type="ECO:0000256" key="2">
    <source>
        <dbReference type="SAM" id="MobiDB-lite"/>
    </source>
</evidence>
<comment type="similarity">
    <text evidence="1">Belongs to the polysaccharide lyase 1 family.</text>
</comment>
<evidence type="ECO:0000256" key="1">
    <source>
        <dbReference type="ARBA" id="ARBA00010980"/>
    </source>
</evidence>
<reference evidence="5 6" key="1">
    <citation type="journal article" date="2019" name="Plant Biotechnol. J.">
        <title>The red bayberry genome and genetic basis of sex determination.</title>
        <authorList>
            <person name="Jia H.M."/>
            <person name="Jia H.J."/>
            <person name="Cai Q.L."/>
            <person name="Wang Y."/>
            <person name="Zhao H.B."/>
            <person name="Yang W.F."/>
            <person name="Wang G.Y."/>
            <person name="Li Y.H."/>
            <person name="Zhan D.L."/>
            <person name="Shen Y.T."/>
            <person name="Niu Q.F."/>
            <person name="Chang L."/>
            <person name="Qiu J."/>
            <person name="Zhao L."/>
            <person name="Xie H.B."/>
            <person name="Fu W.Y."/>
            <person name="Jin J."/>
            <person name="Li X.W."/>
            <person name="Jiao Y."/>
            <person name="Zhou C.C."/>
            <person name="Tu T."/>
            <person name="Chai C.Y."/>
            <person name="Gao J.L."/>
            <person name="Fan L.J."/>
            <person name="van de Weg E."/>
            <person name="Wang J.Y."/>
            <person name="Gao Z.S."/>
        </authorList>
    </citation>
    <scope>NUCLEOTIDE SEQUENCE [LARGE SCALE GENOMIC DNA]</scope>
    <source>
        <tissue evidence="5">Leaves</tissue>
    </source>
</reference>
<dbReference type="Proteomes" id="UP000516437">
    <property type="component" value="Chromosome 6"/>
</dbReference>